<evidence type="ECO:0000259" key="3">
    <source>
        <dbReference type="Pfam" id="PF12770"/>
    </source>
</evidence>
<name>A0A6V8H262_TALPI</name>
<sequence>MSEDIEINLLSRKPPSATEPNKNDPAAETSSWLMNISVKGADINLTKTVHNPFNQNQEEECRWYVEDFASKSPFQERRAVSAVEELKRYANSLLSQLELVELVNDILSSRPSRSITITVAQDDADEDEGAENSIQQLHWELLEDPSLWPSGVEIILKRHVKAGGENPILELSSLDEDRVSGEPRVNALLVVARDLSTDSNTVDIKPNLALQILAKIRQDLVNQGLHARLNLEVVRPGTLEALKEHLQKSSRVHGKGFYHFVHFDVHGTIDKKKKNNAAYLHFNDPHLDKYGRKPENAKAVAEILQTHGIRAAVINACESARVTSGDAANIAKTFARCGVQNIVAMSFEVHMSAAERFLRCFYHSLFLQGYGFSQAARQAREVLRSDPERQARLGLKRPVNDYFVPVVYSLGQDVKFMTRKRSNIGRRLSAIDFSTQTGKVATKTDLPLVGRDFDLLRLEKHLLQRGIVHLTGRAGVGKTALLRYARDIWLQTSFVDIVLFIDFSKAKASSDVVKSLVSQIPVERAIQIKLASDLQNLINSQQYDQNLFSSLILKSCPQQNLMIVIDGVQFIQETPFQEVPNTIPKEARPSIIRFMDALLTLDQSSSNVSIKYIIASRLDHSTLPISEKLKQELGMSHFRLRGLELEDAAELSQDSLRREGLDIDNWKDPDEREHKLAVGLLDGNPSAILQTMPLMVQSGIPLNEFTRLIQTGIPPEKSFPGPGKIISDEIDTLFRSLNDDQRVLILLLSAFWNEGVRFNYFIDWAVEQKLCKSYFSSLVFPYIQGRGLIDYEMGSENAGGEEATDATFSWIHSLITVYGRRVAHEILTRKYPSPGKNLVLAATLVCSVLGAKFKVNTISKKTASLLHSFNSWFLTGIASVDIQRLSTAMVEDLTYQKLKSFWPLQVGNLALCLALCSRTSVPMDQWPLDYFQFHAGNIRLVAFPAELENFTGRFETLLDTALQINEKGSAMPPKYDVFALTMAICLCAVYTSERLQAEKEEKYVNIALEIVRESEKEYGSFKAGSRALYLKGKVYRHALMLHLRRGSYEDALTAGKISLEIDESFKKETKDTHELGAGWDAHKLEEMTKKLSGNDQSEEAIKARLGAISSNTMLYAYIDSRKRLVELLQIVVDQIKAGKQPEENRKFGAIVTSLGREMGKINAAGNLMGLKDMNRDSGWLTDNNIRRFLKTQSEPEERLKALENAISLSNAPEVSQQIGQLMLSSFGALDIDGVEGYLNGLVELSQKNILPGMESVNWDVQRDMLQNFKKTMSLLTETTASSSSSSATDKRSKHEAIAESVREEIRLLKLGNAPEEVIKAAELRLQTWLNDANAMDANELSPDDAEARRANLQKASELMIKGLGSPNFRQNLVDGNLEFEQLKHKLQTAEQAANYSECLKTLDVLETFCKQPGHEIFKLSCSDSWIQESRLEYQLRVAAQPMKERYAEALSQGKYTYARQILLDFEAKLPPELRESASAKKIISRLKTLDETMPQKMEMFLKQYRQ</sequence>
<organism evidence="5 6">
    <name type="scientific">Talaromyces pinophilus</name>
    <name type="common">Penicillium pinophilum</name>
    <dbReference type="NCBI Taxonomy" id="128442"/>
    <lineage>
        <taxon>Eukaryota</taxon>
        <taxon>Fungi</taxon>
        <taxon>Dikarya</taxon>
        <taxon>Ascomycota</taxon>
        <taxon>Pezizomycotina</taxon>
        <taxon>Eurotiomycetes</taxon>
        <taxon>Eurotiomycetidae</taxon>
        <taxon>Eurotiales</taxon>
        <taxon>Trichocomaceae</taxon>
        <taxon>Talaromyces</taxon>
        <taxon>Talaromyces sect. Talaromyces</taxon>
    </lineage>
</organism>
<feature type="domain" description="Nephrocystin 3-like N-terminal" evidence="4">
    <location>
        <begin position="465"/>
        <end position="571"/>
    </location>
</feature>
<proteinExistence type="predicted"/>
<feature type="domain" description="CHAT" evidence="3">
    <location>
        <begin position="221"/>
        <end position="390"/>
    </location>
</feature>
<dbReference type="InterPro" id="IPR027417">
    <property type="entry name" value="P-loop_NTPase"/>
</dbReference>
<reference evidence="6" key="1">
    <citation type="journal article" date="2015" name="Genome Announc.">
        <title>Draft genome sequence of Talaromyces cellulolyticus strain Y-94, a source of lignocellulosic biomass-degrading enzymes.</title>
        <authorList>
            <person name="Fujii T."/>
            <person name="Koike H."/>
            <person name="Sawayama S."/>
            <person name="Yano S."/>
            <person name="Inoue H."/>
        </authorList>
    </citation>
    <scope>NUCLEOTIDE SEQUENCE [LARGE SCALE GENOMIC DNA]</scope>
    <source>
        <strain evidence="6">Y-94</strain>
    </source>
</reference>
<evidence type="ECO:0000313" key="6">
    <source>
        <dbReference type="Proteomes" id="UP000053095"/>
    </source>
</evidence>
<evidence type="ECO:0000256" key="1">
    <source>
        <dbReference type="ARBA" id="ARBA00022737"/>
    </source>
</evidence>
<evidence type="ECO:0000256" key="2">
    <source>
        <dbReference type="SAM" id="MobiDB-lite"/>
    </source>
</evidence>
<dbReference type="Gene3D" id="3.40.50.300">
    <property type="entry name" value="P-loop containing nucleotide triphosphate hydrolases"/>
    <property type="match status" value="1"/>
</dbReference>
<dbReference type="InterPro" id="IPR024983">
    <property type="entry name" value="CHAT_dom"/>
</dbReference>
<keyword evidence="6" id="KW-1185">Reference proteome</keyword>
<comment type="caution">
    <text evidence="5">The sequence shown here is derived from an EMBL/GenBank/DDBJ whole genome shotgun (WGS) entry which is preliminary data.</text>
</comment>
<dbReference type="EMBL" id="DF933811">
    <property type="protein sequence ID" value="GAM34749.1"/>
    <property type="molecule type" value="Genomic_DNA"/>
</dbReference>
<evidence type="ECO:0000313" key="5">
    <source>
        <dbReference type="EMBL" id="GAM34749.1"/>
    </source>
</evidence>
<feature type="region of interest" description="Disordered" evidence="2">
    <location>
        <begin position="1"/>
        <end position="30"/>
    </location>
</feature>
<keyword evidence="1" id="KW-0677">Repeat</keyword>
<dbReference type="Pfam" id="PF12770">
    <property type="entry name" value="CHAT"/>
    <property type="match status" value="1"/>
</dbReference>
<feature type="region of interest" description="Disordered" evidence="2">
    <location>
        <begin position="1276"/>
        <end position="1295"/>
    </location>
</feature>
<gene>
    <name evidence="5" type="ORF">TCE0_015r02525</name>
</gene>
<dbReference type="InterPro" id="IPR056884">
    <property type="entry name" value="NPHP3-like_N"/>
</dbReference>
<evidence type="ECO:0000259" key="4">
    <source>
        <dbReference type="Pfam" id="PF24883"/>
    </source>
</evidence>
<dbReference type="SUPFAM" id="SSF52540">
    <property type="entry name" value="P-loop containing nucleoside triphosphate hydrolases"/>
    <property type="match status" value="1"/>
</dbReference>
<protein>
    <submittedName>
        <fullName evidence="5">Uncharacterized protein</fullName>
    </submittedName>
</protein>
<feature type="compositionally biased region" description="Low complexity" evidence="2">
    <location>
        <begin position="1276"/>
        <end position="1287"/>
    </location>
</feature>
<dbReference type="Pfam" id="PF24883">
    <property type="entry name" value="NPHP3_N"/>
    <property type="match status" value="1"/>
</dbReference>
<dbReference type="Proteomes" id="UP000053095">
    <property type="component" value="Unassembled WGS sequence"/>
</dbReference>
<accession>A0A6V8H262</accession>